<keyword evidence="2" id="KW-1185">Reference proteome</keyword>
<dbReference type="Proteomes" id="UP000770661">
    <property type="component" value="Unassembled WGS sequence"/>
</dbReference>
<protein>
    <submittedName>
        <fullName evidence="1">Uncharacterized protein</fullName>
    </submittedName>
</protein>
<dbReference type="EMBL" id="JACEEZ010014091">
    <property type="protein sequence ID" value="KAG0719718.1"/>
    <property type="molecule type" value="Genomic_DNA"/>
</dbReference>
<proteinExistence type="predicted"/>
<comment type="caution">
    <text evidence="1">The sequence shown here is derived from an EMBL/GenBank/DDBJ whole genome shotgun (WGS) entry which is preliminary data.</text>
</comment>
<evidence type="ECO:0000313" key="2">
    <source>
        <dbReference type="Proteomes" id="UP000770661"/>
    </source>
</evidence>
<evidence type="ECO:0000313" key="1">
    <source>
        <dbReference type="EMBL" id="KAG0719718.1"/>
    </source>
</evidence>
<gene>
    <name evidence="1" type="ORF">GWK47_049932</name>
</gene>
<dbReference type="AlphaFoldDB" id="A0A8J5CER7"/>
<accession>A0A8J5CER7</accession>
<sequence length="68" mass="7655">MQIAYANTAFVQTIWAIFGAASLLETPPITNRTWLGLWDGRCGLSAKINPALPKIYLHQAQLKQEKRE</sequence>
<name>A0A8J5CER7_CHIOP</name>
<reference evidence="1" key="1">
    <citation type="submission" date="2020-07" db="EMBL/GenBank/DDBJ databases">
        <title>The High-quality genome of the commercially important snow crab, Chionoecetes opilio.</title>
        <authorList>
            <person name="Jeong J.-H."/>
            <person name="Ryu S."/>
        </authorList>
    </citation>
    <scope>NUCLEOTIDE SEQUENCE</scope>
    <source>
        <strain evidence="1">MADBK_172401_WGS</strain>
        <tissue evidence="1">Digestive gland</tissue>
    </source>
</reference>
<organism evidence="1 2">
    <name type="scientific">Chionoecetes opilio</name>
    <name type="common">Atlantic snow crab</name>
    <name type="synonym">Cancer opilio</name>
    <dbReference type="NCBI Taxonomy" id="41210"/>
    <lineage>
        <taxon>Eukaryota</taxon>
        <taxon>Metazoa</taxon>
        <taxon>Ecdysozoa</taxon>
        <taxon>Arthropoda</taxon>
        <taxon>Crustacea</taxon>
        <taxon>Multicrustacea</taxon>
        <taxon>Malacostraca</taxon>
        <taxon>Eumalacostraca</taxon>
        <taxon>Eucarida</taxon>
        <taxon>Decapoda</taxon>
        <taxon>Pleocyemata</taxon>
        <taxon>Brachyura</taxon>
        <taxon>Eubrachyura</taxon>
        <taxon>Majoidea</taxon>
        <taxon>Majidae</taxon>
        <taxon>Chionoecetes</taxon>
    </lineage>
</organism>